<evidence type="ECO:0000256" key="4">
    <source>
        <dbReference type="ARBA" id="ARBA00022679"/>
    </source>
</evidence>
<dbReference type="InterPro" id="IPR005248">
    <property type="entry name" value="NadD/NMNAT"/>
</dbReference>
<organism evidence="12 13">
    <name type="scientific">Caldalkalibacillus horti</name>
    <dbReference type="NCBI Taxonomy" id="77523"/>
    <lineage>
        <taxon>Bacteria</taxon>
        <taxon>Bacillati</taxon>
        <taxon>Bacillota</taxon>
        <taxon>Bacilli</taxon>
        <taxon>Bacillales</taxon>
        <taxon>Bacillaceae</taxon>
        <taxon>Caldalkalibacillus</taxon>
    </lineage>
</organism>
<dbReference type="NCBIfam" id="TIGR00482">
    <property type="entry name" value="nicotinate (nicotinamide) nucleotide adenylyltransferase"/>
    <property type="match status" value="1"/>
</dbReference>
<comment type="catalytic activity">
    <reaction evidence="9 10">
        <text>nicotinate beta-D-ribonucleotide + ATP + H(+) = deamido-NAD(+) + diphosphate</text>
        <dbReference type="Rhea" id="RHEA:22860"/>
        <dbReference type="ChEBI" id="CHEBI:15378"/>
        <dbReference type="ChEBI" id="CHEBI:30616"/>
        <dbReference type="ChEBI" id="CHEBI:33019"/>
        <dbReference type="ChEBI" id="CHEBI:57502"/>
        <dbReference type="ChEBI" id="CHEBI:58437"/>
        <dbReference type="EC" id="2.7.7.18"/>
    </reaction>
</comment>
<dbReference type="CDD" id="cd02165">
    <property type="entry name" value="NMNAT"/>
    <property type="match status" value="1"/>
</dbReference>
<dbReference type="NCBIfam" id="NF000841">
    <property type="entry name" value="PRK00071.1-4"/>
    <property type="match status" value="1"/>
</dbReference>
<keyword evidence="6 10" id="KW-0547">Nucleotide-binding</keyword>
<dbReference type="Gene3D" id="3.40.50.620">
    <property type="entry name" value="HUPs"/>
    <property type="match status" value="1"/>
</dbReference>
<accession>A0ABT9VT08</accession>
<evidence type="ECO:0000256" key="6">
    <source>
        <dbReference type="ARBA" id="ARBA00022741"/>
    </source>
</evidence>
<evidence type="ECO:0000256" key="2">
    <source>
        <dbReference type="ARBA" id="ARBA00005019"/>
    </source>
</evidence>
<dbReference type="Proteomes" id="UP001235840">
    <property type="component" value="Unassembled WGS sequence"/>
</dbReference>
<comment type="similarity">
    <text evidence="10">Belongs to the NadD family.</text>
</comment>
<keyword evidence="13" id="KW-1185">Reference proteome</keyword>
<gene>
    <name evidence="10" type="primary">nadD</name>
    <name evidence="12" type="ORF">J2S11_000030</name>
</gene>
<proteinExistence type="inferred from homology"/>
<dbReference type="HAMAP" id="MF_00244">
    <property type="entry name" value="NaMN_adenylyltr"/>
    <property type="match status" value="1"/>
</dbReference>
<evidence type="ECO:0000256" key="7">
    <source>
        <dbReference type="ARBA" id="ARBA00022840"/>
    </source>
</evidence>
<dbReference type="InterPro" id="IPR004821">
    <property type="entry name" value="Cyt_trans-like"/>
</dbReference>
<dbReference type="EC" id="2.7.7.18" evidence="10"/>
<comment type="caution">
    <text evidence="12">The sequence shown here is derived from an EMBL/GenBank/DDBJ whole genome shotgun (WGS) entry which is preliminary data.</text>
</comment>
<sequence length="212" mass="24408">MQQLKKWQQSKNVQENQKKKVGLLGGTFDPIHSTHLYVANVVRETCSLDEIWFVPAKLPPHKQDEQVSSADERIEMVRLAIQDIAGFKLSLVEHEVEGPSYTFQTVSTLQESYPDHVFSFVIGADMVEYLPKWYRIEELVEMIPFIGVGRPGWSLAPEHPYRSYVSKVETVPSHISSTLIRELKGKGQSIRFLVPEAVYRYIEEKQLYGKEI</sequence>
<evidence type="ECO:0000256" key="10">
    <source>
        <dbReference type="HAMAP-Rule" id="MF_00244"/>
    </source>
</evidence>
<evidence type="ECO:0000256" key="3">
    <source>
        <dbReference type="ARBA" id="ARBA00022642"/>
    </source>
</evidence>
<dbReference type="NCBIfam" id="NF000840">
    <property type="entry name" value="PRK00071.1-3"/>
    <property type="match status" value="1"/>
</dbReference>
<dbReference type="GO" id="GO:0004515">
    <property type="term" value="F:nicotinate-nucleotide adenylyltransferase activity"/>
    <property type="evidence" value="ECO:0007669"/>
    <property type="project" value="UniProtKB-EC"/>
</dbReference>
<evidence type="ECO:0000256" key="9">
    <source>
        <dbReference type="ARBA" id="ARBA00048721"/>
    </source>
</evidence>
<dbReference type="SUPFAM" id="SSF52374">
    <property type="entry name" value="Nucleotidylyl transferase"/>
    <property type="match status" value="1"/>
</dbReference>
<dbReference type="NCBIfam" id="TIGR00125">
    <property type="entry name" value="cyt_tran_rel"/>
    <property type="match status" value="1"/>
</dbReference>
<dbReference type="EMBL" id="JAUSTY010000001">
    <property type="protein sequence ID" value="MDQ0164131.1"/>
    <property type="molecule type" value="Genomic_DNA"/>
</dbReference>
<keyword evidence="3 10" id="KW-0662">Pyridine nucleotide biosynthesis</keyword>
<comment type="pathway">
    <text evidence="2 10">Cofactor biosynthesis; NAD(+) biosynthesis; deamido-NAD(+) from nicotinate D-ribonucleotide: step 1/1.</text>
</comment>
<dbReference type="Pfam" id="PF01467">
    <property type="entry name" value="CTP_transf_like"/>
    <property type="match status" value="1"/>
</dbReference>
<evidence type="ECO:0000313" key="12">
    <source>
        <dbReference type="EMBL" id="MDQ0164131.1"/>
    </source>
</evidence>
<dbReference type="PANTHER" id="PTHR39321:SF3">
    <property type="entry name" value="PHOSPHOPANTETHEINE ADENYLYLTRANSFERASE"/>
    <property type="match status" value="1"/>
</dbReference>
<comment type="function">
    <text evidence="1 10">Catalyzes the reversible adenylation of nicotinate mononucleotide (NaMN) to nicotinic acid adenine dinucleotide (NaAD).</text>
</comment>
<evidence type="ECO:0000256" key="5">
    <source>
        <dbReference type="ARBA" id="ARBA00022695"/>
    </source>
</evidence>
<keyword evidence="4 10" id="KW-0808">Transferase</keyword>
<dbReference type="InterPro" id="IPR014729">
    <property type="entry name" value="Rossmann-like_a/b/a_fold"/>
</dbReference>
<evidence type="ECO:0000256" key="8">
    <source>
        <dbReference type="ARBA" id="ARBA00023027"/>
    </source>
</evidence>
<keyword evidence="5 10" id="KW-0548">Nucleotidyltransferase</keyword>
<dbReference type="RefSeq" id="WP_307389296.1">
    <property type="nucleotide sequence ID" value="NZ_BAAADK010000009.1"/>
</dbReference>
<keyword evidence="7 10" id="KW-0067">ATP-binding</keyword>
<keyword evidence="8 10" id="KW-0520">NAD</keyword>
<protein>
    <recommendedName>
        <fullName evidence="10">Probable nicotinate-nucleotide adenylyltransferase</fullName>
        <ecNumber evidence="10">2.7.7.18</ecNumber>
    </recommendedName>
    <alternativeName>
        <fullName evidence="10">Deamido-NAD(+) diphosphorylase</fullName>
    </alternativeName>
    <alternativeName>
        <fullName evidence="10">Deamido-NAD(+) pyrophosphorylase</fullName>
    </alternativeName>
    <alternativeName>
        <fullName evidence="10">Nicotinate mononucleotide adenylyltransferase</fullName>
        <shortName evidence="10">NaMN adenylyltransferase</shortName>
    </alternativeName>
</protein>
<dbReference type="PANTHER" id="PTHR39321">
    <property type="entry name" value="NICOTINATE-NUCLEOTIDE ADENYLYLTRANSFERASE-RELATED"/>
    <property type="match status" value="1"/>
</dbReference>
<feature type="domain" description="Cytidyltransferase-like" evidence="11">
    <location>
        <begin position="23"/>
        <end position="182"/>
    </location>
</feature>
<evidence type="ECO:0000313" key="13">
    <source>
        <dbReference type="Proteomes" id="UP001235840"/>
    </source>
</evidence>
<reference evidence="12 13" key="1">
    <citation type="submission" date="2023-07" db="EMBL/GenBank/DDBJ databases">
        <title>Genomic Encyclopedia of Type Strains, Phase IV (KMG-IV): sequencing the most valuable type-strain genomes for metagenomic binning, comparative biology and taxonomic classification.</title>
        <authorList>
            <person name="Goeker M."/>
        </authorList>
    </citation>
    <scope>NUCLEOTIDE SEQUENCE [LARGE SCALE GENOMIC DNA]</scope>
    <source>
        <strain evidence="12 13">DSM 12751</strain>
    </source>
</reference>
<evidence type="ECO:0000256" key="1">
    <source>
        <dbReference type="ARBA" id="ARBA00002324"/>
    </source>
</evidence>
<name>A0ABT9VT08_9BACI</name>
<evidence type="ECO:0000259" key="11">
    <source>
        <dbReference type="Pfam" id="PF01467"/>
    </source>
</evidence>